<dbReference type="AlphaFoldDB" id="A0A6B0UCA9"/>
<name>A0A6B0UCA9_IXORI</name>
<accession>A0A6B0UCA9</accession>
<proteinExistence type="predicted"/>
<sequence>MSTCVVLFVSGFFSRTHLQHAPWCSSKFARATFDKSQFRVHDLEQVPTLQDSARNCVVPYVYQRFVPASVELPTFGRLQIANKTRQHF</sequence>
<organism evidence="1">
    <name type="scientific">Ixodes ricinus</name>
    <name type="common">Common tick</name>
    <name type="synonym">Acarus ricinus</name>
    <dbReference type="NCBI Taxonomy" id="34613"/>
    <lineage>
        <taxon>Eukaryota</taxon>
        <taxon>Metazoa</taxon>
        <taxon>Ecdysozoa</taxon>
        <taxon>Arthropoda</taxon>
        <taxon>Chelicerata</taxon>
        <taxon>Arachnida</taxon>
        <taxon>Acari</taxon>
        <taxon>Parasitiformes</taxon>
        <taxon>Ixodida</taxon>
        <taxon>Ixodoidea</taxon>
        <taxon>Ixodidae</taxon>
        <taxon>Ixodinae</taxon>
        <taxon>Ixodes</taxon>
    </lineage>
</organism>
<evidence type="ECO:0000313" key="1">
    <source>
        <dbReference type="EMBL" id="MXU85866.1"/>
    </source>
</evidence>
<protein>
    <submittedName>
        <fullName evidence="1">Putative secreted protein</fullName>
    </submittedName>
</protein>
<dbReference type="EMBL" id="GIFC01003783">
    <property type="protein sequence ID" value="MXU85866.1"/>
    <property type="molecule type" value="Transcribed_RNA"/>
</dbReference>
<reference evidence="1" key="1">
    <citation type="submission" date="2019-12" db="EMBL/GenBank/DDBJ databases">
        <title>An insight into the sialome of adult female Ixodes ricinus ticks feeding for 6 days.</title>
        <authorList>
            <person name="Perner J."/>
            <person name="Ribeiro J.M.C."/>
        </authorList>
    </citation>
    <scope>NUCLEOTIDE SEQUENCE</scope>
    <source>
        <strain evidence="1">Semi-engorged</strain>
        <tissue evidence="1">Salivary glands</tissue>
    </source>
</reference>